<comment type="caution">
    <text evidence="3">The sequence shown here is derived from an EMBL/GenBank/DDBJ whole genome shotgun (WGS) entry which is preliminary data.</text>
</comment>
<keyword evidence="4" id="KW-1185">Reference proteome</keyword>
<accession>A0A314KNY5</accession>
<evidence type="ECO:0000313" key="4">
    <source>
        <dbReference type="Proteomes" id="UP000187609"/>
    </source>
</evidence>
<dbReference type="EMBL" id="MJEQ01001404">
    <property type="protein sequence ID" value="OIT30885.1"/>
    <property type="molecule type" value="Genomic_DNA"/>
</dbReference>
<dbReference type="AlphaFoldDB" id="A0A314KNY5"/>
<dbReference type="Pfam" id="PF09331">
    <property type="entry name" value="DUF1985"/>
    <property type="match status" value="1"/>
</dbReference>
<feature type="domain" description="DUF1985" evidence="2">
    <location>
        <begin position="175"/>
        <end position="264"/>
    </location>
</feature>
<feature type="region of interest" description="Disordered" evidence="1">
    <location>
        <begin position="355"/>
        <end position="375"/>
    </location>
</feature>
<protein>
    <recommendedName>
        <fullName evidence="2">DUF1985 domain-containing protein</fullName>
    </recommendedName>
</protein>
<evidence type="ECO:0000256" key="1">
    <source>
        <dbReference type="SAM" id="MobiDB-lite"/>
    </source>
</evidence>
<dbReference type="InterPro" id="IPR038765">
    <property type="entry name" value="Papain-like_cys_pep_sf"/>
</dbReference>
<evidence type="ECO:0000259" key="2">
    <source>
        <dbReference type="Pfam" id="PF09331"/>
    </source>
</evidence>
<gene>
    <name evidence="3" type="ORF">A4A49_17658</name>
</gene>
<proteinExistence type="predicted"/>
<dbReference type="PANTHER" id="PTHR48449:SF1">
    <property type="entry name" value="DUF1985 DOMAIN-CONTAINING PROTEIN"/>
    <property type="match status" value="1"/>
</dbReference>
<reference evidence="3" key="1">
    <citation type="submission" date="2016-11" db="EMBL/GenBank/DDBJ databases">
        <title>The genome of Nicotiana attenuata.</title>
        <authorList>
            <person name="Xu S."/>
            <person name="Brockmoeller T."/>
            <person name="Gaquerel E."/>
            <person name="Navarro A."/>
            <person name="Kuhl H."/>
            <person name="Gase K."/>
            <person name="Ling Z."/>
            <person name="Zhou W."/>
            <person name="Kreitzer C."/>
            <person name="Stanke M."/>
            <person name="Tang H."/>
            <person name="Lyons E."/>
            <person name="Pandey P."/>
            <person name="Pandey S.P."/>
            <person name="Timmermann B."/>
            <person name="Baldwin I.T."/>
        </authorList>
    </citation>
    <scope>NUCLEOTIDE SEQUENCE [LARGE SCALE GENOMIC DNA]</scope>
    <source>
        <strain evidence="3">UT</strain>
    </source>
</reference>
<dbReference type="Proteomes" id="UP000187609">
    <property type="component" value="Unassembled WGS sequence"/>
</dbReference>
<name>A0A314KNY5_NICAT</name>
<dbReference type="Gene3D" id="3.40.395.10">
    <property type="entry name" value="Adenoviral Proteinase, Chain A"/>
    <property type="match status" value="1"/>
</dbReference>
<organism evidence="3 4">
    <name type="scientific">Nicotiana attenuata</name>
    <name type="common">Coyote tobacco</name>
    <dbReference type="NCBI Taxonomy" id="49451"/>
    <lineage>
        <taxon>Eukaryota</taxon>
        <taxon>Viridiplantae</taxon>
        <taxon>Streptophyta</taxon>
        <taxon>Embryophyta</taxon>
        <taxon>Tracheophyta</taxon>
        <taxon>Spermatophyta</taxon>
        <taxon>Magnoliopsida</taxon>
        <taxon>eudicotyledons</taxon>
        <taxon>Gunneridae</taxon>
        <taxon>Pentapetalae</taxon>
        <taxon>asterids</taxon>
        <taxon>lamiids</taxon>
        <taxon>Solanales</taxon>
        <taxon>Solanaceae</taxon>
        <taxon>Nicotianoideae</taxon>
        <taxon>Nicotianeae</taxon>
        <taxon>Nicotiana</taxon>
    </lineage>
</organism>
<dbReference type="SUPFAM" id="SSF54001">
    <property type="entry name" value="Cysteine proteinases"/>
    <property type="match status" value="1"/>
</dbReference>
<dbReference type="PANTHER" id="PTHR48449">
    <property type="entry name" value="DUF1985 DOMAIN-CONTAINING PROTEIN"/>
    <property type="match status" value="1"/>
</dbReference>
<evidence type="ECO:0000313" key="3">
    <source>
        <dbReference type="EMBL" id="OIT30885.1"/>
    </source>
</evidence>
<sequence>MKRKLAFYSTEKILGKGDKVSFPIEIQSGEVKLLEENRHAIYESASKRDDDVRFAEIRTQNSKVRASKKDDGIILRRKKHALVKTSVPAPKRRKVGDNNGGKKLSHGDLEYWDFYLPASEAYKTKPTHNTNVNIVDELKENLTPRQLDMFQKTCFGHFFGLPKMLVQNQLIHALLLREVYQPNQDEIWIVVNGVKLRFGLQEFALISGLKCTGDEKKHYNSEYKKNLIDTYFSGESLVNKASISVCFKENMWMTDEDAVKISILGEFNSYPWGKVLFQSTINGLTDKLRTKPQSYRLAGFPLAFQCWFYECCPYVNGLIVSKLNLCNIYPTTLEKEMLDLTGLFEEVHHNELTHNLDDDDDFTTPPPKSTKIQPKNSIDKKTNKVDWGVEIKKLFNEQDELKKEVSVGLAKIKKQVKLGQNESKKEITSLKEYLVSTFSDVFKAIESLKMNKEVNTPIKHNIVENANSNDGGTTFDLMTDHQIRVDGIQLSDKKCDEKGGESIGISENLYDGDVKDVSGQHSNGITTVEFSNVDPRFEEVEANEKNAELEFVEQQQLVDVPETQIDPITREVATKITPVNLIRARRPAAVRRSPYLTDFDSGATNREASSKQQIFKGKYPFEVSIKEKVDATILREFTKFVKKGLNTKLNDCGVYVASFAEFFIEGLEIPIDKFDAKGYRNRLGATLWQYGKMKQDAKIASDSES</sequence>
<dbReference type="Gramene" id="OIT30885">
    <property type="protein sequence ID" value="OIT30885"/>
    <property type="gene ID" value="A4A49_17658"/>
</dbReference>
<dbReference type="InterPro" id="IPR015410">
    <property type="entry name" value="DUF1985"/>
</dbReference>